<keyword evidence="1" id="KW-1133">Transmembrane helix</keyword>
<comment type="caution">
    <text evidence="2">The sequence shown here is derived from an EMBL/GenBank/DDBJ whole genome shotgun (WGS) entry which is preliminary data.</text>
</comment>
<dbReference type="EMBL" id="WQKZ01000005">
    <property type="protein sequence ID" value="MVN78367.1"/>
    <property type="molecule type" value="Genomic_DNA"/>
</dbReference>
<evidence type="ECO:0008006" key="4">
    <source>
        <dbReference type="Google" id="ProtNLM"/>
    </source>
</evidence>
<feature type="transmembrane region" description="Helical" evidence="1">
    <location>
        <begin position="202"/>
        <end position="220"/>
    </location>
</feature>
<keyword evidence="3" id="KW-1185">Reference proteome</keyword>
<feature type="transmembrane region" description="Helical" evidence="1">
    <location>
        <begin position="159"/>
        <end position="190"/>
    </location>
</feature>
<evidence type="ECO:0000313" key="2">
    <source>
        <dbReference type="EMBL" id="MVN78367.1"/>
    </source>
</evidence>
<keyword evidence="1" id="KW-0472">Membrane</keyword>
<feature type="transmembrane region" description="Helical" evidence="1">
    <location>
        <begin position="83"/>
        <end position="101"/>
    </location>
</feature>
<protein>
    <recommendedName>
        <fullName evidence="4">Glycosyltransferase RgtA/B/C/D-like domain-containing protein</fullName>
    </recommendedName>
</protein>
<evidence type="ECO:0000313" key="3">
    <source>
        <dbReference type="Proteomes" id="UP000441336"/>
    </source>
</evidence>
<proteinExistence type="predicted"/>
<dbReference type="RefSeq" id="WP_157568421.1">
    <property type="nucleotide sequence ID" value="NZ_WQKZ01000005.1"/>
</dbReference>
<organism evidence="2 3">
    <name type="scientific">Hymenobacter ginkgonis</name>
    <dbReference type="NCBI Taxonomy" id="2682976"/>
    <lineage>
        <taxon>Bacteria</taxon>
        <taxon>Pseudomonadati</taxon>
        <taxon>Bacteroidota</taxon>
        <taxon>Cytophagia</taxon>
        <taxon>Cytophagales</taxon>
        <taxon>Hymenobacteraceae</taxon>
        <taxon>Hymenobacter</taxon>
    </lineage>
</organism>
<feature type="transmembrane region" description="Helical" evidence="1">
    <location>
        <begin position="264"/>
        <end position="284"/>
    </location>
</feature>
<reference evidence="2 3" key="1">
    <citation type="submission" date="2019-12" db="EMBL/GenBank/DDBJ databases">
        <title>Hymenobacter sp. HMF4947 Genome sequencing and assembly.</title>
        <authorList>
            <person name="Kang H."/>
            <person name="Cha I."/>
            <person name="Kim H."/>
            <person name="Joh K."/>
        </authorList>
    </citation>
    <scope>NUCLEOTIDE SEQUENCE [LARGE SCALE GENOMIC DNA]</scope>
    <source>
        <strain evidence="2 3">HMF4947</strain>
    </source>
</reference>
<name>A0A7K1TIY2_9BACT</name>
<dbReference type="AlphaFoldDB" id="A0A7K1TIY2"/>
<dbReference type="Proteomes" id="UP000441336">
    <property type="component" value="Unassembled WGS sequence"/>
</dbReference>
<feature type="transmembrane region" description="Helical" evidence="1">
    <location>
        <begin position="338"/>
        <end position="354"/>
    </location>
</feature>
<gene>
    <name evidence="2" type="ORF">GO988_18710</name>
</gene>
<evidence type="ECO:0000256" key="1">
    <source>
        <dbReference type="SAM" id="Phobius"/>
    </source>
</evidence>
<sequence length="417" mass="45020">MASLPPRIGYGWLVLVASLVALALYGYATSTGLALTSDSYHYLYAAETLRQKGQLLMPHGEPMRAWPPLFPVVLSLIGEPSSVRWLNGAALVGALAAWCAVGRELLPASRRWGLPLLLALGSPTLVVSKFIWSEPLFNLLWASYFLVLLAWLRHGGWRLGILATLLGAVLPFQRIAGLFLVMGVGVGLLWPGTARLVRPRRWAQLAHVAAAAIGILLWQLRGELQSALASRAGLAYTYTNPLQILSEYGFVLGRWLGPLPVPSLTAVPIVAWVAVLVALLGLLWPRLATSHGTPATNGSNALASARILLAGLVLTVVILTASATYGRTGSGLFEAERYLTPLYPPVVLLVLLAWPANVRWAAKVGPYLLVAWVLYQGVRAGHNAQQLRSIPAADMHIHRHFSLPEPAALLPMPGLHR</sequence>
<feature type="transmembrane region" description="Helical" evidence="1">
    <location>
        <begin position="136"/>
        <end position="152"/>
    </location>
</feature>
<feature type="transmembrane region" description="Helical" evidence="1">
    <location>
        <begin position="304"/>
        <end position="326"/>
    </location>
</feature>
<accession>A0A7K1TIY2</accession>
<keyword evidence="1" id="KW-0812">Transmembrane</keyword>